<dbReference type="RefSeq" id="XP_025359214.1">
    <property type="nucleotide sequence ID" value="XM_025507175.1"/>
</dbReference>
<evidence type="ECO:0000256" key="5">
    <source>
        <dbReference type="ARBA" id="ARBA00022679"/>
    </source>
</evidence>
<evidence type="ECO:0000256" key="2">
    <source>
        <dbReference type="ARBA" id="ARBA00007424"/>
    </source>
</evidence>
<dbReference type="PANTHER" id="PTHR21058:SF0">
    <property type="entry name" value="6,7-DIMETHYL-8-RIBITYLLUMAZINE SYNTHASE"/>
    <property type="match status" value="1"/>
</dbReference>
<keyword evidence="9" id="KW-1185">Reference proteome</keyword>
<evidence type="ECO:0000313" key="9">
    <source>
        <dbReference type="Proteomes" id="UP000245884"/>
    </source>
</evidence>
<dbReference type="SUPFAM" id="SSF52121">
    <property type="entry name" value="Lumazine synthase"/>
    <property type="match status" value="1"/>
</dbReference>
<comment type="similarity">
    <text evidence="2 7">Belongs to the DMRL synthase family.</text>
</comment>
<dbReference type="OrthoDB" id="2965at2759"/>
<organism evidence="8 9">
    <name type="scientific">Jaminaea rosea</name>
    <dbReference type="NCBI Taxonomy" id="1569628"/>
    <lineage>
        <taxon>Eukaryota</taxon>
        <taxon>Fungi</taxon>
        <taxon>Dikarya</taxon>
        <taxon>Basidiomycota</taxon>
        <taxon>Ustilaginomycotina</taxon>
        <taxon>Exobasidiomycetes</taxon>
        <taxon>Microstromatales</taxon>
        <taxon>Microstromatales incertae sedis</taxon>
        <taxon>Jaminaea</taxon>
    </lineage>
</organism>
<keyword evidence="5 7" id="KW-0808">Transferase</keyword>
<dbReference type="GO" id="GO:0009349">
    <property type="term" value="C:riboflavin synthase complex"/>
    <property type="evidence" value="ECO:0007669"/>
    <property type="project" value="UniProtKB-UniRule"/>
</dbReference>
<evidence type="ECO:0000256" key="6">
    <source>
        <dbReference type="ARBA" id="ARBA00048785"/>
    </source>
</evidence>
<accession>A0A316UH61</accession>
<sequence length="219" mass="22638">MSAPTYAFKGPSAPPSSFPTASSLRIGIVHARWNTECIAPLVKGAVQAMKKAGVKEENIVVESVPGSWELPAGTQRLITAGQVQASSNVDDLMGATSLLDDGGNADASSQSSSKASRAAFDAVISIGVLIKGSTMHFEYIAQSCCEGLMRVGLDTGTPVILGVLTCLTEEQALQRSGVGEGAGVHNHGEDWGTAAVEMAEKCNRWGKGKVEAGGAKNYA</sequence>
<dbReference type="InterPro" id="IPR002180">
    <property type="entry name" value="LS/RS"/>
</dbReference>
<dbReference type="FunFam" id="3.40.50.960:FF:000005">
    <property type="entry name" value="6,7-dimethyl-8-ribityllumazine synthase"/>
    <property type="match status" value="1"/>
</dbReference>
<dbReference type="EC" id="2.5.1.78" evidence="3 7"/>
<comment type="function">
    <text evidence="7">Catalyzes the formation of 6,7-dimethyl-8-ribityllumazine by condensation of 5-amino-6-(D-ribitylamino)uracil with 3,4-dihydroxy-2-butanone 4-phosphate. This is the penultimate step in the biosynthesis of riboflavin.</text>
</comment>
<dbReference type="NCBIfam" id="TIGR00114">
    <property type="entry name" value="lumazine-synth"/>
    <property type="match status" value="1"/>
</dbReference>
<reference evidence="8 9" key="1">
    <citation type="journal article" date="2018" name="Mol. Biol. Evol.">
        <title>Broad Genomic Sampling Reveals a Smut Pathogenic Ancestry of the Fungal Clade Ustilaginomycotina.</title>
        <authorList>
            <person name="Kijpornyongpan T."/>
            <person name="Mondo S.J."/>
            <person name="Barry K."/>
            <person name="Sandor L."/>
            <person name="Lee J."/>
            <person name="Lipzen A."/>
            <person name="Pangilinan J."/>
            <person name="LaButti K."/>
            <person name="Hainaut M."/>
            <person name="Henrissat B."/>
            <person name="Grigoriev I.V."/>
            <person name="Spatafora J.W."/>
            <person name="Aime M.C."/>
        </authorList>
    </citation>
    <scope>NUCLEOTIDE SEQUENCE [LARGE SCALE GENOMIC DNA]</scope>
    <source>
        <strain evidence="8 9">MCA 5214</strain>
    </source>
</reference>
<dbReference type="InterPro" id="IPR034964">
    <property type="entry name" value="LS"/>
</dbReference>
<protein>
    <recommendedName>
        <fullName evidence="3 7">6,7-dimethyl-8-ribityllumazine synthase</fullName>
        <shortName evidence="7">DMRL synthase</shortName>
        <ecNumber evidence="3 7">2.5.1.78</ecNumber>
    </recommendedName>
</protein>
<dbReference type="Gene3D" id="3.40.50.960">
    <property type="entry name" value="Lumazine/riboflavin synthase"/>
    <property type="match status" value="1"/>
</dbReference>
<evidence type="ECO:0000313" key="8">
    <source>
        <dbReference type="EMBL" id="PWN24602.1"/>
    </source>
</evidence>
<dbReference type="EMBL" id="KZ819680">
    <property type="protein sequence ID" value="PWN24602.1"/>
    <property type="molecule type" value="Genomic_DNA"/>
</dbReference>
<dbReference type="GeneID" id="37028998"/>
<dbReference type="STRING" id="1569628.A0A316UH61"/>
<comment type="pathway">
    <text evidence="1 7">Cofactor biosynthesis; riboflavin biosynthesis; riboflavin from 2-hydroxy-3-oxobutyl phosphate and 5-amino-6-(D-ribitylamino)uracil: step 1/2.</text>
</comment>
<dbReference type="GO" id="GO:0009231">
    <property type="term" value="P:riboflavin biosynthetic process"/>
    <property type="evidence" value="ECO:0007669"/>
    <property type="project" value="UniProtKB-UniPathway"/>
</dbReference>
<gene>
    <name evidence="8" type="ORF">BDZ90DRAFT_234874</name>
</gene>
<dbReference type="HAMAP" id="MF_00178">
    <property type="entry name" value="Lumazine_synth"/>
    <property type="match status" value="1"/>
</dbReference>
<dbReference type="Proteomes" id="UP000245884">
    <property type="component" value="Unassembled WGS sequence"/>
</dbReference>
<dbReference type="InterPro" id="IPR036467">
    <property type="entry name" value="LS/RS_sf"/>
</dbReference>
<evidence type="ECO:0000256" key="1">
    <source>
        <dbReference type="ARBA" id="ARBA00004917"/>
    </source>
</evidence>
<dbReference type="CDD" id="cd09209">
    <property type="entry name" value="Lumazine_synthase-I"/>
    <property type="match status" value="1"/>
</dbReference>
<keyword evidence="4 7" id="KW-0686">Riboflavin biosynthesis</keyword>
<dbReference type="UniPathway" id="UPA00275">
    <property type="reaction ID" value="UER00404"/>
</dbReference>
<evidence type="ECO:0000256" key="4">
    <source>
        <dbReference type="ARBA" id="ARBA00022619"/>
    </source>
</evidence>
<dbReference type="PANTHER" id="PTHR21058">
    <property type="entry name" value="6,7-DIMETHYL-8-RIBITYLLUMAZINE SYNTHASE DMRL SYNTHASE LUMAZINE SYNTHASE"/>
    <property type="match status" value="1"/>
</dbReference>
<dbReference type="GO" id="GO:0000906">
    <property type="term" value="F:6,7-dimethyl-8-ribityllumazine synthase activity"/>
    <property type="evidence" value="ECO:0007669"/>
    <property type="project" value="UniProtKB-EC"/>
</dbReference>
<dbReference type="Pfam" id="PF00885">
    <property type="entry name" value="DMRL_synthase"/>
    <property type="match status" value="2"/>
</dbReference>
<evidence type="ECO:0000256" key="7">
    <source>
        <dbReference type="RuleBase" id="RU003795"/>
    </source>
</evidence>
<evidence type="ECO:0000256" key="3">
    <source>
        <dbReference type="ARBA" id="ARBA00012664"/>
    </source>
</evidence>
<dbReference type="GO" id="GO:0005758">
    <property type="term" value="C:mitochondrial intermembrane space"/>
    <property type="evidence" value="ECO:0007669"/>
    <property type="project" value="TreeGrafter"/>
</dbReference>
<comment type="catalytic activity">
    <reaction evidence="6 7">
        <text>(2S)-2-hydroxy-3-oxobutyl phosphate + 5-amino-6-(D-ribitylamino)uracil = 6,7-dimethyl-8-(1-D-ribityl)lumazine + phosphate + 2 H2O + H(+)</text>
        <dbReference type="Rhea" id="RHEA:26152"/>
        <dbReference type="ChEBI" id="CHEBI:15377"/>
        <dbReference type="ChEBI" id="CHEBI:15378"/>
        <dbReference type="ChEBI" id="CHEBI:15934"/>
        <dbReference type="ChEBI" id="CHEBI:43474"/>
        <dbReference type="ChEBI" id="CHEBI:58201"/>
        <dbReference type="ChEBI" id="CHEBI:58830"/>
        <dbReference type="EC" id="2.5.1.78"/>
    </reaction>
</comment>
<name>A0A316UH61_9BASI</name>
<proteinExistence type="inferred from homology"/>
<dbReference type="AlphaFoldDB" id="A0A316UH61"/>